<dbReference type="AlphaFoldDB" id="A0A2M9Y0C2"/>
<dbReference type="Pfam" id="PF08668">
    <property type="entry name" value="HDOD"/>
    <property type="match status" value="1"/>
</dbReference>
<protein>
    <submittedName>
        <fullName evidence="2">HDOD domain-containing protein</fullName>
    </submittedName>
</protein>
<proteinExistence type="predicted"/>
<dbReference type="RefSeq" id="WP_100791117.1">
    <property type="nucleotide sequence ID" value="NZ_NPDQ01000005.1"/>
</dbReference>
<accession>A0A2M9Y0C2</accession>
<sequence>MATVEEYLSQIKDLTIVPPVLLSVLSLDDDNELSFGELEKKVQSDQVLVARLLKLANSPFFSRGNPVANMKQVITRLGFKTVRSMVAMSMTDSLFSQGNYKKFRDEVWDHSVAKGIFAQILCEEKKFKKEAELAITCGLMQDLGRIVLNTIDRTKYIEVLTEFQTSDVSLISLEKKFFGVDSYEMGSAAAKLWKMPNIIISSIEDLSKPVTEQSALGQIIGFAGVIAKLTGHGKQEPGTLEKFEEYKQSLSLEIEDQKVFLTAKDEKLKTNELYQFCSTL</sequence>
<evidence type="ECO:0000313" key="3">
    <source>
        <dbReference type="Proteomes" id="UP000297891"/>
    </source>
</evidence>
<evidence type="ECO:0000313" key="2">
    <source>
        <dbReference type="EMBL" id="TGK95200.1"/>
    </source>
</evidence>
<dbReference type="Proteomes" id="UP000297891">
    <property type="component" value="Unassembled WGS sequence"/>
</dbReference>
<evidence type="ECO:0000259" key="1">
    <source>
        <dbReference type="PROSITE" id="PS51833"/>
    </source>
</evidence>
<dbReference type="PROSITE" id="PS51833">
    <property type="entry name" value="HDOD"/>
    <property type="match status" value="1"/>
</dbReference>
<dbReference type="SUPFAM" id="SSF109604">
    <property type="entry name" value="HD-domain/PDEase-like"/>
    <property type="match status" value="1"/>
</dbReference>
<organism evidence="2 3">
    <name type="scientific">Leptospira brenneri</name>
    <dbReference type="NCBI Taxonomy" id="2023182"/>
    <lineage>
        <taxon>Bacteria</taxon>
        <taxon>Pseudomonadati</taxon>
        <taxon>Spirochaetota</taxon>
        <taxon>Spirochaetia</taxon>
        <taxon>Leptospirales</taxon>
        <taxon>Leptospiraceae</taxon>
        <taxon>Leptospira</taxon>
    </lineage>
</organism>
<dbReference type="InterPro" id="IPR052340">
    <property type="entry name" value="RNase_Y/CdgJ"/>
</dbReference>
<reference evidence="2" key="1">
    <citation type="journal article" date="2019" name="PLoS Negl. Trop. Dis.">
        <title>Revisiting the worldwide diversity of Leptospira species in the environment.</title>
        <authorList>
            <person name="Vincent A.T."/>
            <person name="Schiettekatte O."/>
            <person name="Bourhy P."/>
            <person name="Veyrier F.J."/>
            <person name="Picardeau M."/>
        </authorList>
    </citation>
    <scope>NUCLEOTIDE SEQUENCE [LARGE SCALE GENOMIC DNA]</scope>
    <source>
        <strain evidence="2">201800277</strain>
    </source>
</reference>
<comment type="caution">
    <text evidence="2">The sequence shown here is derived from an EMBL/GenBank/DDBJ whole genome shotgun (WGS) entry which is preliminary data.</text>
</comment>
<dbReference type="PANTHER" id="PTHR33525:SF3">
    <property type="entry name" value="RIBONUCLEASE Y"/>
    <property type="match status" value="1"/>
</dbReference>
<keyword evidence="3" id="KW-1185">Reference proteome</keyword>
<feature type="domain" description="HDOD" evidence="1">
    <location>
        <begin position="14"/>
        <end position="209"/>
    </location>
</feature>
<dbReference type="EMBL" id="RQFP01000001">
    <property type="protein sequence ID" value="TGK95200.1"/>
    <property type="molecule type" value="Genomic_DNA"/>
</dbReference>
<dbReference type="PANTHER" id="PTHR33525">
    <property type="match status" value="1"/>
</dbReference>
<dbReference type="OrthoDB" id="9773799at2"/>
<name>A0A2M9Y0C2_9LEPT</name>
<dbReference type="InterPro" id="IPR013976">
    <property type="entry name" value="HDOD"/>
</dbReference>
<dbReference type="Gene3D" id="1.10.3210.10">
    <property type="entry name" value="Hypothetical protein af1432"/>
    <property type="match status" value="1"/>
</dbReference>
<gene>
    <name evidence="2" type="ORF">EHQ30_00725</name>
</gene>